<feature type="domain" description="CCHC-type" evidence="3">
    <location>
        <begin position="351"/>
        <end position="364"/>
    </location>
</feature>
<dbReference type="CDD" id="cd09077">
    <property type="entry name" value="R1-I-EN"/>
    <property type="match status" value="1"/>
</dbReference>
<keyword evidence="1" id="KW-0863">Zinc-finger</keyword>
<comment type="caution">
    <text evidence="5">The sequence shown here is derived from an EMBL/GenBank/DDBJ whole genome shotgun (WGS) entry which is preliminary data.</text>
</comment>
<feature type="domain" description="Reverse transcriptase" evidence="4">
    <location>
        <begin position="760"/>
        <end position="1042"/>
    </location>
</feature>
<dbReference type="Gene3D" id="4.10.60.10">
    <property type="entry name" value="Zinc finger, CCHC-type"/>
    <property type="match status" value="1"/>
</dbReference>
<dbReference type="Pfam" id="PF00078">
    <property type="entry name" value="RVT_1"/>
    <property type="match status" value="1"/>
</dbReference>
<dbReference type="SMART" id="SM00343">
    <property type="entry name" value="ZnF_C2HC"/>
    <property type="match status" value="2"/>
</dbReference>
<feature type="compositionally biased region" description="Basic and acidic residues" evidence="2">
    <location>
        <begin position="124"/>
        <end position="137"/>
    </location>
</feature>
<sequence>MAGPSRSLITGTPRDTSPEIKKVVNEQVKQARKEIKEEDKFDAAVSATMEWVPLPQRFPKPSLPRVVANVQLVPLRDAGIPLKKRKVSTPGKRENYEEPKKGPKSEKTADWNVVPNKNSRSKGRKEGRANKTRRDSKPSLPKSGETIPRRKPKGPVRVPPRTVAVSITDRSENFSYKKALTKARNEISLKELKIESTRLRRTANGNYLIEIMDKDSAGKAKALRERLKALLPEEQATVACPVTYDELRFVGLDDTILPEEVAQFVASEGKCEEEDIKIGRIQPMRDGLNTIWARCPISAATVIASKKKVRMGWTYVKVELLRARPMQCYKCWSFGHVRYSCTSIINRSRSCFNCGGEGHALRDCHLPPRCVCNINHCWSAQDMLNHNMIELKAGLCVIAEPIKIPNTAYWFDSDDGKAAIRWNLETLQGPSDFIEFLEELSEAIRALDDKVILCGDCNSKSTLWGFPTTNARGGEVERWAAANDLRLVNVGRAPTCVRPQGSSIIDLTWVSQAVGLVDDWMVREDMETLSDHSYITFSVGFPSIRTICNRRAGRRWNLSKLDKATFDLSLTWTCYDDAISEENLSARDFACWLNDTVREACDASAPRIGCKQPRSAAYWWSDSIAELRSVCIKPRRRWICGRKAGRSPIIIENLRVDYRSKKKDLKRAIGKAKSVAWRELILTLDSDPWGLPYRLVLNRLRRSSPGFSELLEPAVLDRLLDGLFPKGSERDIPGDWRDWQWVNKWAVSFGEVFRLFKCRAVRNTAPGPDGFRATLWKKVPNCMLDNITEDKGSITSFPKVRPICLLDEIGKTLERVIADRLLDWLDNNADVNLSANQFGFRKQLSTCDALTKVKAITSDIIGEGGIAITVGIDIKNAFNSLPWHSIRTALAEKRVPDYLRRIIDSYLSERTIEFRTIDGGLARRSVEAGVPQGSVLGPLLWKITYDSTLRVSKEQGCHIVCYADDILVIATADDIGTAAIWAGIQVARILSQIKCLGLRVSVEKTEVVVFYRRFKPDILPPNSGGDSRIALKESMKYFGILIDSRWSFEDHFAYVVDKVAKVTRALNKLMPNLRGSGEDKRHLYSKMVQSVIFYGAPIWCDAFARSKKAQQTLRRLQ</sequence>
<dbReference type="InterPro" id="IPR000477">
    <property type="entry name" value="RT_dom"/>
</dbReference>
<keyword evidence="6" id="KW-1185">Reference proteome</keyword>
<organism evidence="5 6">
    <name type="scientific">Lasius niger</name>
    <name type="common">Black garden ant</name>
    <dbReference type="NCBI Taxonomy" id="67767"/>
    <lineage>
        <taxon>Eukaryota</taxon>
        <taxon>Metazoa</taxon>
        <taxon>Ecdysozoa</taxon>
        <taxon>Arthropoda</taxon>
        <taxon>Hexapoda</taxon>
        <taxon>Insecta</taxon>
        <taxon>Pterygota</taxon>
        <taxon>Neoptera</taxon>
        <taxon>Endopterygota</taxon>
        <taxon>Hymenoptera</taxon>
        <taxon>Apocrita</taxon>
        <taxon>Aculeata</taxon>
        <taxon>Formicoidea</taxon>
        <taxon>Formicidae</taxon>
        <taxon>Formicinae</taxon>
        <taxon>Lasius</taxon>
        <taxon>Lasius</taxon>
    </lineage>
</organism>
<dbReference type="STRING" id="67767.A0A0J7KCD9"/>
<accession>A0A0J7KCD9</accession>
<dbReference type="Proteomes" id="UP000036403">
    <property type="component" value="Unassembled WGS sequence"/>
</dbReference>
<keyword evidence="5" id="KW-0808">Transferase</keyword>
<reference evidence="5 6" key="1">
    <citation type="submission" date="2015-04" db="EMBL/GenBank/DDBJ databases">
        <title>Lasius niger genome sequencing.</title>
        <authorList>
            <person name="Konorov E.A."/>
            <person name="Nikitin M.A."/>
            <person name="Kirill M.V."/>
            <person name="Chang P."/>
        </authorList>
    </citation>
    <scope>NUCLEOTIDE SEQUENCE [LARGE SCALE GENOMIC DNA]</scope>
    <source>
        <tissue evidence="5">Whole</tissue>
    </source>
</reference>
<dbReference type="InterPro" id="IPR036875">
    <property type="entry name" value="Znf_CCHC_sf"/>
</dbReference>
<dbReference type="GO" id="GO:0008270">
    <property type="term" value="F:zinc ion binding"/>
    <property type="evidence" value="ECO:0007669"/>
    <property type="project" value="UniProtKB-KW"/>
</dbReference>
<name>A0A0J7KCD9_LASNI</name>
<evidence type="ECO:0000256" key="1">
    <source>
        <dbReference type="PROSITE-ProRule" id="PRU00047"/>
    </source>
</evidence>
<protein>
    <submittedName>
        <fullName evidence="5">Reverse transcriptase</fullName>
    </submittedName>
</protein>
<dbReference type="InterPro" id="IPR036691">
    <property type="entry name" value="Endo/exonu/phosph_ase_sf"/>
</dbReference>
<keyword evidence="1" id="KW-0479">Metal-binding</keyword>
<dbReference type="PROSITE" id="PS50878">
    <property type="entry name" value="RT_POL"/>
    <property type="match status" value="1"/>
</dbReference>
<dbReference type="InterPro" id="IPR005135">
    <property type="entry name" value="Endo/exonuclease/phosphatase"/>
</dbReference>
<evidence type="ECO:0000256" key="2">
    <source>
        <dbReference type="SAM" id="MobiDB-lite"/>
    </source>
</evidence>
<dbReference type="InterPro" id="IPR043502">
    <property type="entry name" value="DNA/RNA_pol_sf"/>
</dbReference>
<dbReference type="Pfam" id="PF14529">
    <property type="entry name" value="Exo_endo_phos_2"/>
    <property type="match status" value="1"/>
</dbReference>
<dbReference type="GO" id="GO:0003964">
    <property type="term" value="F:RNA-directed DNA polymerase activity"/>
    <property type="evidence" value="ECO:0007669"/>
    <property type="project" value="UniProtKB-KW"/>
</dbReference>
<proteinExistence type="predicted"/>
<gene>
    <name evidence="5" type="ORF">RF55_12595</name>
</gene>
<dbReference type="OrthoDB" id="415822at2759"/>
<evidence type="ECO:0000259" key="4">
    <source>
        <dbReference type="PROSITE" id="PS50878"/>
    </source>
</evidence>
<dbReference type="Gene3D" id="3.60.10.10">
    <property type="entry name" value="Endonuclease/exonuclease/phosphatase"/>
    <property type="match status" value="1"/>
</dbReference>
<feature type="region of interest" description="Disordered" evidence="2">
    <location>
        <begin position="1"/>
        <end position="22"/>
    </location>
</feature>
<evidence type="ECO:0000313" key="5">
    <source>
        <dbReference type="EMBL" id="KMQ87992.1"/>
    </source>
</evidence>
<keyword evidence="5" id="KW-0695">RNA-directed DNA polymerase</keyword>
<keyword evidence="5" id="KW-0548">Nucleotidyltransferase</keyword>
<dbReference type="SUPFAM" id="SSF56219">
    <property type="entry name" value="DNase I-like"/>
    <property type="match status" value="1"/>
</dbReference>
<keyword evidence="1" id="KW-0862">Zinc</keyword>
<dbReference type="GO" id="GO:0003676">
    <property type="term" value="F:nucleic acid binding"/>
    <property type="evidence" value="ECO:0007669"/>
    <property type="project" value="InterPro"/>
</dbReference>
<dbReference type="PANTHER" id="PTHR19446">
    <property type="entry name" value="REVERSE TRANSCRIPTASES"/>
    <property type="match status" value="1"/>
</dbReference>
<dbReference type="SUPFAM" id="SSF56672">
    <property type="entry name" value="DNA/RNA polymerases"/>
    <property type="match status" value="1"/>
</dbReference>
<feature type="compositionally biased region" description="Basic and acidic residues" evidence="2">
    <location>
        <begin position="91"/>
        <end position="109"/>
    </location>
</feature>
<dbReference type="InterPro" id="IPR001878">
    <property type="entry name" value="Znf_CCHC"/>
</dbReference>
<dbReference type="PROSITE" id="PS50158">
    <property type="entry name" value="ZF_CCHC"/>
    <property type="match status" value="1"/>
</dbReference>
<dbReference type="SUPFAM" id="SSF57756">
    <property type="entry name" value="Retrovirus zinc finger-like domains"/>
    <property type="match status" value="1"/>
</dbReference>
<dbReference type="PaxDb" id="67767-A0A0J7KCD9"/>
<evidence type="ECO:0000259" key="3">
    <source>
        <dbReference type="PROSITE" id="PS50158"/>
    </source>
</evidence>
<dbReference type="AlphaFoldDB" id="A0A0J7KCD9"/>
<evidence type="ECO:0000313" key="6">
    <source>
        <dbReference type="Proteomes" id="UP000036403"/>
    </source>
</evidence>
<dbReference type="CDD" id="cd01650">
    <property type="entry name" value="RT_nLTR_like"/>
    <property type="match status" value="1"/>
</dbReference>
<feature type="region of interest" description="Disordered" evidence="2">
    <location>
        <begin position="74"/>
        <end position="160"/>
    </location>
</feature>
<dbReference type="EMBL" id="LBMM01009610">
    <property type="protein sequence ID" value="KMQ87992.1"/>
    <property type="molecule type" value="Genomic_DNA"/>
</dbReference>